<keyword evidence="1" id="KW-0812">Transmembrane</keyword>
<name>A0A1Y1IPF4_KLENI</name>
<keyword evidence="3" id="KW-1185">Reference proteome</keyword>
<keyword evidence="1" id="KW-0472">Membrane</keyword>
<dbReference type="AlphaFoldDB" id="A0A1Y1IPF4"/>
<evidence type="ECO:0000313" key="2">
    <source>
        <dbReference type="EMBL" id="GAQ90497.1"/>
    </source>
</evidence>
<keyword evidence="1" id="KW-1133">Transmembrane helix</keyword>
<organism evidence="2 3">
    <name type="scientific">Klebsormidium nitens</name>
    <name type="common">Green alga</name>
    <name type="synonym">Ulothrix nitens</name>
    <dbReference type="NCBI Taxonomy" id="105231"/>
    <lineage>
        <taxon>Eukaryota</taxon>
        <taxon>Viridiplantae</taxon>
        <taxon>Streptophyta</taxon>
        <taxon>Klebsormidiophyceae</taxon>
        <taxon>Klebsormidiales</taxon>
        <taxon>Klebsormidiaceae</taxon>
        <taxon>Klebsormidium</taxon>
    </lineage>
</organism>
<dbReference type="EMBL" id="DF237597">
    <property type="protein sequence ID" value="GAQ90497.1"/>
    <property type="molecule type" value="Genomic_DNA"/>
</dbReference>
<feature type="transmembrane region" description="Helical" evidence="1">
    <location>
        <begin position="84"/>
        <end position="106"/>
    </location>
</feature>
<evidence type="ECO:0000313" key="3">
    <source>
        <dbReference type="Proteomes" id="UP000054558"/>
    </source>
</evidence>
<proteinExistence type="predicted"/>
<sequence>MAARFRAILQAVKVVQGLTRALREMKPRARSSVSRNAPSSAELEAALEFSDSSDAGVPKLDPDVVRRWEHQGEVATWHRERRRFSLRVVTFAYVMIATTSLAQYWAMRHRRKRMQQLANAELPPDGEMT</sequence>
<gene>
    <name evidence="2" type="ORF">KFL_006480020</name>
</gene>
<dbReference type="Proteomes" id="UP000054558">
    <property type="component" value="Unassembled WGS sequence"/>
</dbReference>
<reference evidence="2 3" key="1">
    <citation type="journal article" date="2014" name="Nat. Commun.">
        <title>Klebsormidium flaccidum genome reveals primary factors for plant terrestrial adaptation.</title>
        <authorList>
            <person name="Hori K."/>
            <person name="Maruyama F."/>
            <person name="Fujisawa T."/>
            <person name="Togashi T."/>
            <person name="Yamamoto N."/>
            <person name="Seo M."/>
            <person name="Sato S."/>
            <person name="Yamada T."/>
            <person name="Mori H."/>
            <person name="Tajima N."/>
            <person name="Moriyama T."/>
            <person name="Ikeuchi M."/>
            <person name="Watanabe M."/>
            <person name="Wada H."/>
            <person name="Kobayashi K."/>
            <person name="Saito M."/>
            <person name="Masuda T."/>
            <person name="Sasaki-Sekimoto Y."/>
            <person name="Mashiguchi K."/>
            <person name="Awai K."/>
            <person name="Shimojima M."/>
            <person name="Masuda S."/>
            <person name="Iwai M."/>
            <person name="Nobusawa T."/>
            <person name="Narise T."/>
            <person name="Kondo S."/>
            <person name="Saito H."/>
            <person name="Sato R."/>
            <person name="Murakawa M."/>
            <person name="Ihara Y."/>
            <person name="Oshima-Yamada Y."/>
            <person name="Ohtaka K."/>
            <person name="Satoh M."/>
            <person name="Sonobe K."/>
            <person name="Ishii M."/>
            <person name="Ohtani R."/>
            <person name="Kanamori-Sato M."/>
            <person name="Honoki R."/>
            <person name="Miyazaki D."/>
            <person name="Mochizuki H."/>
            <person name="Umetsu J."/>
            <person name="Higashi K."/>
            <person name="Shibata D."/>
            <person name="Kamiya Y."/>
            <person name="Sato N."/>
            <person name="Nakamura Y."/>
            <person name="Tabata S."/>
            <person name="Ida S."/>
            <person name="Kurokawa K."/>
            <person name="Ohta H."/>
        </authorList>
    </citation>
    <scope>NUCLEOTIDE SEQUENCE [LARGE SCALE GENOMIC DNA]</scope>
    <source>
        <strain evidence="2 3">NIES-2285</strain>
    </source>
</reference>
<evidence type="ECO:0000256" key="1">
    <source>
        <dbReference type="SAM" id="Phobius"/>
    </source>
</evidence>
<accession>A0A1Y1IPF4</accession>
<protein>
    <submittedName>
        <fullName evidence="2">Uncharacterized protein</fullName>
    </submittedName>
</protein>